<gene>
    <name evidence="5" type="ORF">Ahy_B08g089994</name>
</gene>
<keyword evidence="2" id="KW-0677">Repeat</keyword>
<feature type="repeat" description="PPR" evidence="3">
    <location>
        <begin position="294"/>
        <end position="328"/>
    </location>
</feature>
<dbReference type="STRING" id="3818.A0A444XZB0"/>
<feature type="region of interest" description="Disordered" evidence="4">
    <location>
        <begin position="41"/>
        <end position="61"/>
    </location>
</feature>
<dbReference type="Proteomes" id="UP000289738">
    <property type="component" value="Chromosome B08"/>
</dbReference>
<evidence type="ECO:0000256" key="3">
    <source>
        <dbReference type="PROSITE-ProRule" id="PRU00708"/>
    </source>
</evidence>
<dbReference type="AlphaFoldDB" id="A0A444XZB0"/>
<feature type="compositionally biased region" description="Pro residues" evidence="4">
    <location>
        <begin position="48"/>
        <end position="57"/>
    </location>
</feature>
<dbReference type="Pfam" id="PF13041">
    <property type="entry name" value="PPR_2"/>
    <property type="match status" value="3"/>
</dbReference>
<evidence type="ECO:0000256" key="4">
    <source>
        <dbReference type="SAM" id="MobiDB-lite"/>
    </source>
</evidence>
<organism evidence="5 6">
    <name type="scientific">Arachis hypogaea</name>
    <name type="common">Peanut</name>
    <dbReference type="NCBI Taxonomy" id="3818"/>
    <lineage>
        <taxon>Eukaryota</taxon>
        <taxon>Viridiplantae</taxon>
        <taxon>Streptophyta</taxon>
        <taxon>Embryophyta</taxon>
        <taxon>Tracheophyta</taxon>
        <taxon>Spermatophyta</taxon>
        <taxon>Magnoliopsida</taxon>
        <taxon>eudicotyledons</taxon>
        <taxon>Gunneridae</taxon>
        <taxon>Pentapetalae</taxon>
        <taxon>rosids</taxon>
        <taxon>fabids</taxon>
        <taxon>Fabales</taxon>
        <taxon>Fabaceae</taxon>
        <taxon>Papilionoideae</taxon>
        <taxon>50 kb inversion clade</taxon>
        <taxon>dalbergioids sensu lato</taxon>
        <taxon>Dalbergieae</taxon>
        <taxon>Pterocarpus clade</taxon>
        <taxon>Arachis</taxon>
    </lineage>
</organism>
<evidence type="ECO:0000313" key="6">
    <source>
        <dbReference type="Proteomes" id="UP000289738"/>
    </source>
</evidence>
<keyword evidence="6" id="KW-1185">Reference proteome</keyword>
<feature type="repeat" description="PPR" evidence="3">
    <location>
        <begin position="329"/>
        <end position="363"/>
    </location>
</feature>
<dbReference type="InterPro" id="IPR011990">
    <property type="entry name" value="TPR-like_helical_dom_sf"/>
</dbReference>
<proteinExistence type="inferred from homology"/>
<accession>A0A444XZB0</accession>
<evidence type="ECO:0008006" key="7">
    <source>
        <dbReference type="Google" id="ProtNLM"/>
    </source>
</evidence>
<dbReference type="Pfam" id="PF12854">
    <property type="entry name" value="PPR_1"/>
    <property type="match status" value="1"/>
</dbReference>
<feature type="repeat" description="PPR" evidence="3">
    <location>
        <begin position="399"/>
        <end position="429"/>
    </location>
</feature>
<reference evidence="5 6" key="1">
    <citation type="submission" date="2019-01" db="EMBL/GenBank/DDBJ databases">
        <title>Sequencing of cultivated peanut Arachis hypogaea provides insights into genome evolution and oil improvement.</title>
        <authorList>
            <person name="Chen X."/>
        </authorList>
    </citation>
    <scope>NUCLEOTIDE SEQUENCE [LARGE SCALE GENOMIC DNA]</scope>
    <source>
        <strain evidence="6">cv. Fuhuasheng</strain>
        <tissue evidence="5">Leaves</tissue>
    </source>
</reference>
<evidence type="ECO:0000256" key="1">
    <source>
        <dbReference type="ARBA" id="ARBA00007626"/>
    </source>
</evidence>
<dbReference type="EMBL" id="SDMP01000018">
    <property type="protein sequence ID" value="RYQ95015.1"/>
    <property type="molecule type" value="Genomic_DNA"/>
</dbReference>
<comment type="similarity">
    <text evidence="1">Belongs to the PPR family. P subfamily.</text>
</comment>
<evidence type="ECO:0000313" key="5">
    <source>
        <dbReference type="EMBL" id="RYQ95015.1"/>
    </source>
</evidence>
<comment type="caution">
    <text evidence="5">The sequence shown here is derived from an EMBL/GenBank/DDBJ whole genome shotgun (WGS) entry which is preliminary data.</text>
</comment>
<dbReference type="Pfam" id="PF01535">
    <property type="entry name" value="PPR"/>
    <property type="match status" value="1"/>
</dbReference>
<dbReference type="InterPro" id="IPR002885">
    <property type="entry name" value="PPR_rpt"/>
</dbReference>
<feature type="repeat" description="PPR" evidence="3">
    <location>
        <begin position="189"/>
        <end position="223"/>
    </location>
</feature>
<name>A0A444XZB0_ARAHY</name>
<dbReference type="PANTHER" id="PTHR47941">
    <property type="entry name" value="PENTATRICOPEPTIDE REPEAT-CONTAINING PROTEIN 3, MITOCHONDRIAL"/>
    <property type="match status" value="1"/>
</dbReference>
<feature type="repeat" description="PPR" evidence="3">
    <location>
        <begin position="224"/>
        <end position="258"/>
    </location>
</feature>
<protein>
    <recommendedName>
        <fullName evidence="7">Pentatricopeptide repeat-containing protein</fullName>
    </recommendedName>
</protein>
<evidence type="ECO:0000256" key="2">
    <source>
        <dbReference type="ARBA" id="ARBA00022737"/>
    </source>
</evidence>
<dbReference type="Gene3D" id="1.25.40.10">
    <property type="entry name" value="Tetratricopeptide repeat domain"/>
    <property type="match status" value="4"/>
</dbReference>
<dbReference type="NCBIfam" id="TIGR00756">
    <property type="entry name" value="PPR"/>
    <property type="match status" value="8"/>
</dbReference>
<dbReference type="PROSITE" id="PS51375">
    <property type="entry name" value="PPR"/>
    <property type="match status" value="7"/>
</dbReference>
<sequence length="445" mass="49910">MPCFANVKVLKTSLRTYLKLGFPSMQTLPSCSYSSTWKPHLPGATHEPQPPPSPSPPVSVDIFTSGTNRGSRKWGSYSPGDLTFYSLIENYASSFDFVSLEKVLDQMKREKRVFIEKNFIVMFKAYGKAHLPEKAVDLFRRMEVEFQCKKTVKSLNSVLNVIIQDGLFNRALEFYSDVDASTSLNIQPNVLTFNLIIKALCKLGLVDKAIEAFREMPPRGCAPDTYTYSTLMDGLCKEGRIDEAILLLDEMQIEGTFPTPAVFNVLINALCKKGDLERTSKLVDNMFLKGCVPNEMTYNALVHGLCLKGKLNKAVDLLNQMVSNKCVPNDVTYGTLINGFVKNGRTIDGVCVLLSLEERGHRGNEHIYSSLISGLFKEGKSEEAMRLWKEMVEKGCQPNTIVYSALIDGLCRVGKPDEARKLLVEMKNKVYLLMAYARMGSLWRP</sequence>
<feature type="repeat" description="PPR" evidence="3">
    <location>
        <begin position="259"/>
        <end position="293"/>
    </location>
</feature>
<feature type="repeat" description="PPR" evidence="3">
    <location>
        <begin position="364"/>
        <end position="398"/>
    </location>
</feature>